<feature type="region of interest" description="Disordered" evidence="1">
    <location>
        <begin position="307"/>
        <end position="362"/>
    </location>
</feature>
<dbReference type="EMBL" id="BGZK01001785">
    <property type="protein sequence ID" value="GBP86307.1"/>
    <property type="molecule type" value="Genomic_DNA"/>
</dbReference>
<evidence type="ECO:0000313" key="2">
    <source>
        <dbReference type="EMBL" id="GBP86307.1"/>
    </source>
</evidence>
<evidence type="ECO:0000313" key="3">
    <source>
        <dbReference type="Proteomes" id="UP000299102"/>
    </source>
</evidence>
<protein>
    <submittedName>
        <fullName evidence="2">Uncharacterized protein</fullName>
    </submittedName>
</protein>
<evidence type="ECO:0000256" key="1">
    <source>
        <dbReference type="SAM" id="MobiDB-lite"/>
    </source>
</evidence>
<name>A0A4C1ZI60_EUMVA</name>
<organism evidence="2 3">
    <name type="scientific">Eumeta variegata</name>
    <name type="common">Bagworm moth</name>
    <name type="synonym">Eumeta japonica</name>
    <dbReference type="NCBI Taxonomy" id="151549"/>
    <lineage>
        <taxon>Eukaryota</taxon>
        <taxon>Metazoa</taxon>
        <taxon>Ecdysozoa</taxon>
        <taxon>Arthropoda</taxon>
        <taxon>Hexapoda</taxon>
        <taxon>Insecta</taxon>
        <taxon>Pterygota</taxon>
        <taxon>Neoptera</taxon>
        <taxon>Endopterygota</taxon>
        <taxon>Lepidoptera</taxon>
        <taxon>Glossata</taxon>
        <taxon>Ditrysia</taxon>
        <taxon>Tineoidea</taxon>
        <taxon>Psychidae</taxon>
        <taxon>Oiketicinae</taxon>
        <taxon>Eumeta</taxon>
    </lineage>
</organism>
<proteinExistence type="predicted"/>
<feature type="compositionally biased region" description="Polar residues" evidence="1">
    <location>
        <begin position="210"/>
        <end position="224"/>
    </location>
</feature>
<feature type="region of interest" description="Disordered" evidence="1">
    <location>
        <begin position="261"/>
        <end position="284"/>
    </location>
</feature>
<gene>
    <name evidence="2" type="ORF">EVAR_62321_1</name>
</gene>
<dbReference type="Proteomes" id="UP000299102">
    <property type="component" value="Unassembled WGS sequence"/>
</dbReference>
<comment type="caution">
    <text evidence="2">The sequence shown here is derived from an EMBL/GenBank/DDBJ whole genome shotgun (WGS) entry which is preliminary data.</text>
</comment>
<keyword evidence="3" id="KW-1185">Reference proteome</keyword>
<accession>A0A4C1ZI60</accession>
<reference evidence="2 3" key="1">
    <citation type="journal article" date="2019" name="Commun. Biol.">
        <title>The bagworm genome reveals a unique fibroin gene that provides high tensile strength.</title>
        <authorList>
            <person name="Kono N."/>
            <person name="Nakamura H."/>
            <person name="Ohtoshi R."/>
            <person name="Tomita M."/>
            <person name="Numata K."/>
            <person name="Arakawa K."/>
        </authorList>
    </citation>
    <scope>NUCLEOTIDE SEQUENCE [LARGE SCALE GENOMIC DNA]</scope>
</reference>
<feature type="region of interest" description="Disordered" evidence="1">
    <location>
        <begin position="173"/>
        <end position="230"/>
    </location>
</feature>
<sequence>MVKIFEQPLPPTDHPLQSFNTPCNYNESYRTKLLRNLFKLPEHPLNEDPEYEKYHNGSSDLTGNPLPHFGHSFSVLKNKRKSSNSCSTQTTRQKLNEITYSLCRNCKAKIFPSRSTYSKLFRSDILKKYFSNYLDKGTMTAKSVTIVHNKRADATCETSPTSSAVQYSQTVSSISPTGSCKNALPSLRPLRRSKVNTPPEDFTGSRRSRSPGNRTSHMSTSPYNHDNRSDVDNLLPSIPFRMVSNGRILHGGIDMQVKRCAKRSPVTGFDARSDSENDERRRGLWVYDSSPPRRIATDRARQVVSFGTSERPHSHATSKYHLGCGPSGPHQSERTSKIPSSRLRKRSPDSINSRNSSHDVEWGGTASIKFPRRVLASEKINISNSITPKLKR</sequence>
<feature type="compositionally biased region" description="Basic and acidic residues" evidence="1">
    <location>
        <begin position="271"/>
        <end position="282"/>
    </location>
</feature>
<dbReference type="AlphaFoldDB" id="A0A4C1ZI60"/>